<dbReference type="PANTHER" id="PTHR11946">
    <property type="entry name" value="VALYL-TRNA SYNTHETASES"/>
    <property type="match status" value="1"/>
</dbReference>
<sequence>MSEPQKPTSLAKNIDKNEAKKRAKLEKLAAKQAKLAAVAAAKEAKGGEVGESKKAKVVEAKPIKETKAFVNTTPAGEKKDLSEPLAAAYDPQAVEASWYEWWVKEGIFKAQLSKDAEGKNVINPKGKFVIPIPPPNITGALHIGHALTVAIQDTLIRWNRMLGKSVLYNPGCDHAGIATQVVVEKRLWKEQGKTRHDMGRDAFTAEVWKWRESFGDRIYGQLRRLGGSYDWSRVRFTMDPALSKSVTEAFVRLHQEGVIYRASRLVNWSTALNTAISNLEVENKELSGRTTLTIPGYEKKVEFGVITSFAYPIEGSDEKIVVATTRPETMLGDTGIAVHPTDERYKHLHGRFATHPFIPERRIPIICDDIAVDMAFGTGAVKMTPAHDPNDFEVGKRHDLEFINILNDDGTMNQNAGPFAGMKRFDVRYAVVDALKEKGLFVDVADNPMSVPICTKSGDVIEPLIKPQWWVKCQDMAKDAMLAVQEGRLEIQPKLSEREWFRWLGNIQDWCISRQLWWGHRVPAYFVSLEGRDQKVGDRNDDHYWVSGR</sequence>
<keyword evidence="3 10" id="KW-0436">Ligase</keyword>
<evidence type="ECO:0000256" key="1">
    <source>
        <dbReference type="ARBA" id="ARBA00005594"/>
    </source>
</evidence>
<evidence type="ECO:0000256" key="8">
    <source>
        <dbReference type="ARBA" id="ARBA00029936"/>
    </source>
</evidence>
<dbReference type="FunFam" id="3.90.740.10:FF:000005">
    <property type="entry name" value="Valine--tRNA ligase, mitochondrial"/>
    <property type="match status" value="1"/>
</dbReference>
<keyword evidence="4 10" id="KW-0547">Nucleotide-binding</keyword>
<dbReference type="SUPFAM" id="SSF50677">
    <property type="entry name" value="ValRS/IleRS/LeuRS editing domain"/>
    <property type="match status" value="1"/>
</dbReference>
<dbReference type="PROSITE" id="PS00178">
    <property type="entry name" value="AA_TRNA_LIGASE_I"/>
    <property type="match status" value="1"/>
</dbReference>
<dbReference type="EMBL" id="KZ987864">
    <property type="protein sequence ID" value="RKP14230.1"/>
    <property type="molecule type" value="Genomic_DNA"/>
</dbReference>
<evidence type="ECO:0000256" key="7">
    <source>
        <dbReference type="ARBA" id="ARBA00023146"/>
    </source>
</evidence>
<dbReference type="SUPFAM" id="SSF52374">
    <property type="entry name" value="Nucleotidylyl transferase"/>
    <property type="match status" value="1"/>
</dbReference>
<dbReference type="AlphaFoldDB" id="A0A4P9Y8C2"/>
<keyword evidence="7 10" id="KW-0030">Aminoacyl-tRNA synthetase</keyword>
<evidence type="ECO:0000256" key="3">
    <source>
        <dbReference type="ARBA" id="ARBA00022598"/>
    </source>
</evidence>
<feature type="domain" description="Aminoacyl-tRNA synthetase class Ia" evidence="11">
    <location>
        <begin position="98"/>
        <end position="531"/>
    </location>
</feature>
<evidence type="ECO:0000313" key="13">
    <source>
        <dbReference type="Proteomes" id="UP000267251"/>
    </source>
</evidence>
<dbReference type="PRINTS" id="PR00986">
    <property type="entry name" value="TRNASYNTHVAL"/>
</dbReference>
<feature type="non-terminal residue" evidence="12">
    <location>
        <position position="549"/>
    </location>
</feature>
<dbReference type="PANTHER" id="PTHR11946:SF109">
    <property type="entry name" value="VALINE--TRNA LIGASE"/>
    <property type="match status" value="1"/>
</dbReference>
<dbReference type="InterPro" id="IPR002300">
    <property type="entry name" value="aa-tRNA-synth_Ia"/>
</dbReference>
<evidence type="ECO:0000259" key="11">
    <source>
        <dbReference type="Pfam" id="PF00133"/>
    </source>
</evidence>
<protein>
    <recommendedName>
        <fullName evidence="2">valine--tRNA ligase</fullName>
        <ecNumber evidence="2">6.1.1.9</ecNumber>
    </recommendedName>
    <alternativeName>
        <fullName evidence="8">Valyl-tRNA synthetase</fullName>
    </alternativeName>
</protein>
<dbReference type="GO" id="GO:0006438">
    <property type="term" value="P:valyl-tRNA aminoacylation"/>
    <property type="evidence" value="ECO:0007669"/>
    <property type="project" value="InterPro"/>
</dbReference>
<accession>A0A4P9Y8C2</accession>
<keyword evidence="13" id="KW-1185">Reference proteome</keyword>
<evidence type="ECO:0000256" key="6">
    <source>
        <dbReference type="ARBA" id="ARBA00022917"/>
    </source>
</evidence>
<dbReference type="GO" id="GO:0005829">
    <property type="term" value="C:cytosol"/>
    <property type="evidence" value="ECO:0007669"/>
    <property type="project" value="TreeGrafter"/>
</dbReference>
<proteinExistence type="inferred from homology"/>
<evidence type="ECO:0000256" key="9">
    <source>
        <dbReference type="ARBA" id="ARBA00047552"/>
    </source>
</evidence>
<reference evidence="13" key="1">
    <citation type="journal article" date="2018" name="Nat. Microbiol.">
        <title>Leveraging single-cell genomics to expand the fungal tree of life.</title>
        <authorList>
            <person name="Ahrendt S.R."/>
            <person name="Quandt C.A."/>
            <person name="Ciobanu D."/>
            <person name="Clum A."/>
            <person name="Salamov A."/>
            <person name="Andreopoulos B."/>
            <person name="Cheng J.F."/>
            <person name="Woyke T."/>
            <person name="Pelin A."/>
            <person name="Henrissat B."/>
            <person name="Reynolds N.K."/>
            <person name="Benny G.L."/>
            <person name="Smith M.E."/>
            <person name="James T.Y."/>
            <person name="Grigoriev I.V."/>
        </authorList>
    </citation>
    <scope>NUCLEOTIDE SEQUENCE [LARGE SCALE GENOMIC DNA]</scope>
</reference>
<dbReference type="EC" id="6.1.1.9" evidence="2"/>
<evidence type="ECO:0000256" key="10">
    <source>
        <dbReference type="RuleBase" id="RU363035"/>
    </source>
</evidence>
<dbReference type="Proteomes" id="UP000267251">
    <property type="component" value="Unassembled WGS sequence"/>
</dbReference>
<dbReference type="FunFam" id="3.40.50.620:FF:000020">
    <property type="entry name" value="Valine--tRNA ligase, mitochondrial"/>
    <property type="match status" value="1"/>
</dbReference>
<dbReference type="InterPro" id="IPR014729">
    <property type="entry name" value="Rossmann-like_a/b/a_fold"/>
</dbReference>
<evidence type="ECO:0000256" key="2">
    <source>
        <dbReference type="ARBA" id="ARBA00013169"/>
    </source>
</evidence>
<keyword evidence="5 10" id="KW-0067">ATP-binding</keyword>
<evidence type="ECO:0000256" key="4">
    <source>
        <dbReference type="ARBA" id="ARBA00022741"/>
    </source>
</evidence>
<comment type="similarity">
    <text evidence="1 10">Belongs to the class-I aminoacyl-tRNA synthetase family.</text>
</comment>
<dbReference type="GO" id="GO:0005524">
    <property type="term" value="F:ATP binding"/>
    <property type="evidence" value="ECO:0007669"/>
    <property type="project" value="UniProtKB-KW"/>
</dbReference>
<dbReference type="GO" id="GO:0002161">
    <property type="term" value="F:aminoacyl-tRNA deacylase activity"/>
    <property type="evidence" value="ECO:0007669"/>
    <property type="project" value="InterPro"/>
</dbReference>
<dbReference type="Gene3D" id="3.40.50.620">
    <property type="entry name" value="HUPs"/>
    <property type="match status" value="2"/>
</dbReference>
<dbReference type="InterPro" id="IPR009008">
    <property type="entry name" value="Val/Leu/Ile-tRNA-synth_edit"/>
</dbReference>
<dbReference type="Gene3D" id="3.90.740.10">
    <property type="entry name" value="Valyl/Leucyl/Isoleucyl-tRNA synthetase, editing domain"/>
    <property type="match status" value="1"/>
</dbReference>
<dbReference type="OrthoDB" id="629407at2759"/>
<dbReference type="Pfam" id="PF00133">
    <property type="entry name" value="tRNA-synt_1"/>
    <property type="match status" value="1"/>
</dbReference>
<organism evidence="12 13">
    <name type="scientific">Piptocephalis cylindrospora</name>
    <dbReference type="NCBI Taxonomy" id="1907219"/>
    <lineage>
        <taxon>Eukaryota</taxon>
        <taxon>Fungi</taxon>
        <taxon>Fungi incertae sedis</taxon>
        <taxon>Zoopagomycota</taxon>
        <taxon>Zoopagomycotina</taxon>
        <taxon>Zoopagomycetes</taxon>
        <taxon>Zoopagales</taxon>
        <taxon>Piptocephalidaceae</taxon>
        <taxon>Piptocephalis</taxon>
    </lineage>
</organism>
<keyword evidence="6 10" id="KW-0648">Protein biosynthesis</keyword>
<evidence type="ECO:0000313" key="12">
    <source>
        <dbReference type="EMBL" id="RKP14230.1"/>
    </source>
</evidence>
<evidence type="ECO:0000256" key="5">
    <source>
        <dbReference type="ARBA" id="ARBA00022840"/>
    </source>
</evidence>
<gene>
    <name evidence="12" type="ORF">BJ684DRAFT_8904</name>
</gene>
<dbReference type="GO" id="GO:0004832">
    <property type="term" value="F:valine-tRNA ligase activity"/>
    <property type="evidence" value="ECO:0007669"/>
    <property type="project" value="UniProtKB-EC"/>
</dbReference>
<dbReference type="InterPro" id="IPR002303">
    <property type="entry name" value="Valyl-tRNA_ligase"/>
</dbReference>
<name>A0A4P9Y8C2_9FUNG</name>
<dbReference type="InterPro" id="IPR001412">
    <property type="entry name" value="aa-tRNA-synth_I_CS"/>
</dbReference>
<comment type="catalytic activity">
    <reaction evidence="9">
        <text>tRNA(Val) + L-valine + ATP = L-valyl-tRNA(Val) + AMP + diphosphate</text>
        <dbReference type="Rhea" id="RHEA:10704"/>
        <dbReference type="Rhea" id="RHEA-COMP:9672"/>
        <dbReference type="Rhea" id="RHEA-COMP:9708"/>
        <dbReference type="ChEBI" id="CHEBI:30616"/>
        <dbReference type="ChEBI" id="CHEBI:33019"/>
        <dbReference type="ChEBI" id="CHEBI:57762"/>
        <dbReference type="ChEBI" id="CHEBI:78442"/>
        <dbReference type="ChEBI" id="CHEBI:78537"/>
        <dbReference type="ChEBI" id="CHEBI:456215"/>
        <dbReference type="EC" id="6.1.1.9"/>
    </reaction>
</comment>